<dbReference type="Proteomes" id="UP000267029">
    <property type="component" value="Unassembled WGS sequence"/>
</dbReference>
<dbReference type="SUPFAM" id="SSF47370">
    <property type="entry name" value="Bromodomain"/>
    <property type="match status" value="1"/>
</dbReference>
<proteinExistence type="predicted"/>
<feature type="region of interest" description="Disordered" evidence="16">
    <location>
        <begin position="1459"/>
        <end position="1522"/>
    </location>
</feature>
<feature type="region of interest" description="Disordered" evidence="16">
    <location>
        <begin position="314"/>
        <end position="365"/>
    </location>
</feature>
<keyword evidence="8 12" id="KW-0103">Bromodomain</keyword>
<feature type="domain" description="WAC" evidence="19">
    <location>
        <begin position="27"/>
        <end position="135"/>
    </location>
</feature>
<dbReference type="FunFam" id="3.30.40.10:FF:000300">
    <property type="entry name" value="Bromodomain adjacent to zinc finger domain protein 1A"/>
    <property type="match status" value="1"/>
</dbReference>
<evidence type="ECO:0000256" key="15">
    <source>
        <dbReference type="SAM" id="Coils"/>
    </source>
</evidence>
<reference evidence="20 21" key="1">
    <citation type="submission" date="2018-10" db="EMBL/GenBank/DDBJ databases">
        <authorList>
            <consortium name="Pathogen Informatics"/>
        </authorList>
    </citation>
    <scope>NUCLEOTIDE SEQUENCE [LARGE SCALE GENOMIC DNA]</scope>
</reference>
<feature type="domain" description="PHD-type" evidence="18">
    <location>
        <begin position="1221"/>
        <end position="1271"/>
    </location>
</feature>
<keyword evidence="10 14" id="KW-0539">Nucleus</keyword>
<feature type="compositionally biased region" description="Basic and acidic residues" evidence="16">
    <location>
        <begin position="1162"/>
        <end position="1171"/>
    </location>
</feature>
<feature type="compositionally biased region" description="Low complexity" evidence="16">
    <location>
        <begin position="1332"/>
        <end position="1351"/>
    </location>
</feature>
<feature type="compositionally biased region" description="Basic and acidic residues" evidence="16">
    <location>
        <begin position="327"/>
        <end position="336"/>
    </location>
</feature>
<evidence type="ECO:0000256" key="13">
    <source>
        <dbReference type="PROSITE-ProRule" id="PRU00146"/>
    </source>
</evidence>
<dbReference type="CDD" id="cd15489">
    <property type="entry name" value="PHD_SF"/>
    <property type="match status" value="1"/>
</dbReference>
<dbReference type="PANTHER" id="PTHR46802:SF1">
    <property type="entry name" value="TYROSINE-PROTEIN KINASE BAZ1B"/>
    <property type="match status" value="1"/>
</dbReference>
<dbReference type="EMBL" id="UXSR01005320">
    <property type="protein sequence ID" value="VDD81034.1"/>
    <property type="molecule type" value="Genomic_DNA"/>
</dbReference>
<feature type="coiled-coil region" evidence="15">
    <location>
        <begin position="817"/>
        <end position="866"/>
    </location>
</feature>
<evidence type="ECO:0000256" key="8">
    <source>
        <dbReference type="ARBA" id="ARBA00023117"/>
    </source>
</evidence>
<dbReference type="GO" id="GO:0006974">
    <property type="term" value="P:DNA damage response"/>
    <property type="evidence" value="ECO:0007669"/>
    <property type="project" value="TreeGrafter"/>
</dbReference>
<dbReference type="InterPro" id="IPR036427">
    <property type="entry name" value="Bromodomain-like_sf"/>
</dbReference>
<dbReference type="InterPro" id="IPR001487">
    <property type="entry name" value="Bromodomain"/>
</dbReference>
<dbReference type="STRING" id="53468.A0A0R3UI22"/>
<feature type="compositionally biased region" description="Basic residues" evidence="16">
    <location>
        <begin position="1459"/>
        <end position="1469"/>
    </location>
</feature>
<evidence type="ECO:0000259" key="18">
    <source>
        <dbReference type="PROSITE" id="PS50016"/>
    </source>
</evidence>
<dbReference type="SMART" id="SM00249">
    <property type="entry name" value="PHD"/>
    <property type="match status" value="2"/>
</dbReference>
<feature type="region of interest" description="Disordered" evidence="16">
    <location>
        <begin position="1272"/>
        <end position="1351"/>
    </location>
</feature>
<dbReference type="PROSITE" id="PS01359">
    <property type="entry name" value="ZF_PHD_1"/>
    <property type="match status" value="2"/>
</dbReference>
<evidence type="ECO:0000256" key="7">
    <source>
        <dbReference type="ARBA" id="ARBA00023054"/>
    </source>
</evidence>
<feature type="compositionally biased region" description="Acidic residues" evidence="16">
    <location>
        <begin position="533"/>
        <end position="546"/>
    </location>
</feature>
<dbReference type="GO" id="GO:0042393">
    <property type="term" value="F:histone binding"/>
    <property type="evidence" value="ECO:0007669"/>
    <property type="project" value="TreeGrafter"/>
</dbReference>
<name>A0A0R3UI22_MESCO</name>
<accession>A0A0R3UI22</accession>
<protein>
    <recommendedName>
        <fullName evidence="11">Bromodomain adjacent to zinc finger domain protein 1A</fullName>
    </recommendedName>
</protein>
<dbReference type="InterPro" id="IPR019786">
    <property type="entry name" value="Zinc_finger_PHD-type_CS"/>
</dbReference>
<feature type="compositionally biased region" description="Low complexity" evidence="16">
    <location>
        <begin position="1301"/>
        <end position="1314"/>
    </location>
</feature>
<evidence type="ECO:0000256" key="5">
    <source>
        <dbReference type="ARBA" id="ARBA00022833"/>
    </source>
</evidence>
<evidence type="ECO:0000256" key="6">
    <source>
        <dbReference type="ARBA" id="ARBA00023015"/>
    </source>
</evidence>
<feature type="region of interest" description="Disordered" evidence="16">
    <location>
        <begin position="1131"/>
        <end position="1171"/>
    </location>
</feature>
<dbReference type="GO" id="GO:0090535">
    <property type="term" value="C:WICH complex"/>
    <property type="evidence" value="ECO:0007669"/>
    <property type="project" value="InterPro"/>
</dbReference>
<evidence type="ECO:0000256" key="1">
    <source>
        <dbReference type="ARBA" id="ARBA00004123"/>
    </source>
</evidence>
<gene>
    <name evidence="20" type="ORF">MCOS_LOCUS7037</name>
</gene>
<comment type="subcellular location">
    <subcellularLocation>
        <location evidence="1 14">Nucleus</location>
    </subcellularLocation>
</comment>
<sequence>MPLLGNRLHVLNTLFKKPKKNSEVTPIFEFVVPETKEICLSEDELKRKKTIYESKIWTCRVTGRANLTYKEAIKSEHTTINILKKAIADHYRTEILQIVHKNTLPLEPLTQACWIKAHEQFVVGEPVLLKVDSNKPIHATVLSVDTSANEPVVIDLSKEESSSPNNSDKENNINAKRPPVFKKDFSYNVKLVSDDPVVVNHVPSSCIQRIHRAPSKDHIRMFIRAYAMRYGPCSSGPWIVGPSALRKYCPTLKIANNLIDKGKLRQVSESYELKFYEKIIAERNKGNALDGKSGVKLSPKSLKEFKNFSALRCESPKKSSSDGISQKVKETPEGKPSKKMKQATLHFTKSNSPSSGKKGKPGTLVKSEVPLPSIAKRLIRCLKANSEGNKVKLLVTRCVSILTDAQVMALPVDAQKLVMEKRIDIENRKKLQTMTPEEQKAYLRDLRMQRRALVDENASFLETGVQVVALPEPRAFPLPPGISPLQFSRVLCLTEFLACYQPLLTEYALSPGELLYPSRVKQLASDLCRSTETDDEEFNTDDEEESALTSTDAVLPKASIRGLRRLSLDRVLRAVAEKHMSASAYQCLARPMSALLRQVFLSDQFSKQKELGIQLSKIPVTPYTAPELLRLLLEREVANNIGSTNDRALARIRQLITSNGGDVGSFVPPRDVVGAASLLKCLTSSDLFALDPEYRILAIEILVEWMLDLDTMDEYMHTSSKKASDTWQARLTLTRQKKTVLPAGYDDDDDKLSAEKGKHSGNIPFITRTHHSPTSQISRLMILRLWPLRVFFVVTLTELSIPILEPNSDDLASIVKNRRVLAAKAAEEREIREAKVRERRELEAKIDAEERALAKAEHEHTIASTEAKFSFRVSALGTDRFDRRYWRFFSSPNRLFVEANWAPDEYHVGDASTKEKSAVATFPPPHLFPDNLANCQAVRQFGYAARSRWFVFDRPDQLDALANALVERGVRESHLKKNLVQVGLLDNMKELIMLTEAAENHPEFKSVNSEDIQPKSANETAIDKITAKVRGDAEAILANVLLKNLYETEIHLRDGGLGGVPDFATWQSTILSIQAKYGLCFSLTGSTPPTPVVSPVLSKSAFQSLAAALVAVGRNVHRRFLNVPKLKSRQSFRHSDQDNGDASSHEENDCDSIKGGCDVDEEERRPHETTEVDKLRVHDVDVELWIDTWVRAVNSAATLTRLNVLHACLDACILWEKSVANVRCRICRRNKDDESLLLCDGCNSGFHLYCLRPPLHSIPRGDWFCLSCKPPTAPSRSATTNRQRRNRQQASEESDSDDSEASSLELSSQSTTSEDVVEEQRLLRGRLRQRPSARQLPSRSSSRSSQSSKPLPKSVNSLYLLFYLASSSNLLSNDSVCLVCDEEGTEVDELIACSTCSNAFHPNCHNPPLRSAHRRAPWVCSVCRVGRASSGSLSAMGQSLRLRASSRINRKNSYLRLHRISTAPRKRPRPISDSESSVDESDGGVEDDDETNDTEATEEQADEGGSFIVPEQSSTPPAKRPKTAFHFTCADLIAAVRRHRSSWPFQDPVNANEVPDYYEIVVDPIDLSQITRFLQDGRYDGDDGPQLLSQDLAKMFYNAELYNSSDSSIWKAGAQLESYVQSLFRKFPNPNPFASDVLPVN</sequence>
<keyword evidence="5" id="KW-0862">Zinc</keyword>
<dbReference type="Pfam" id="PF00628">
    <property type="entry name" value="PHD"/>
    <property type="match status" value="2"/>
</dbReference>
<evidence type="ECO:0000256" key="10">
    <source>
        <dbReference type="ARBA" id="ARBA00023242"/>
    </source>
</evidence>
<dbReference type="InterPro" id="IPR019787">
    <property type="entry name" value="Znf_PHD-finger"/>
</dbReference>
<dbReference type="SUPFAM" id="SSF57903">
    <property type="entry name" value="FYVE/PHD zinc finger"/>
    <property type="match status" value="2"/>
</dbReference>
<dbReference type="GO" id="GO:0140801">
    <property type="term" value="F:histone H2AXY142 kinase activity"/>
    <property type="evidence" value="ECO:0007669"/>
    <property type="project" value="InterPro"/>
</dbReference>
<keyword evidence="2" id="KW-0597">Phosphoprotein</keyword>
<feature type="compositionally biased region" description="Acidic residues" evidence="16">
    <location>
        <begin position="1476"/>
        <end position="1502"/>
    </location>
</feature>
<feature type="region of interest" description="Disordered" evidence="16">
    <location>
        <begin position="531"/>
        <end position="550"/>
    </location>
</feature>
<keyword evidence="6" id="KW-0805">Transcription regulation</keyword>
<evidence type="ECO:0000256" key="9">
    <source>
        <dbReference type="ARBA" id="ARBA00023163"/>
    </source>
</evidence>
<evidence type="ECO:0000256" key="12">
    <source>
        <dbReference type="PROSITE-ProRule" id="PRU00035"/>
    </source>
</evidence>
<dbReference type="GO" id="GO:0008270">
    <property type="term" value="F:zinc ion binding"/>
    <property type="evidence" value="ECO:0007669"/>
    <property type="project" value="UniProtKB-KW"/>
</dbReference>
<dbReference type="PRINTS" id="PR00503">
    <property type="entry name" value="BROMODOMAIN"/>
</dbReference>
<dbReference type="Gene3D" id="3.30.40.10">
    <property type="entry name" value="Zinc/RING finger domain, C3HC4 (zinc finger)"/>
    <property type="match status" value="2"/>
</dbReference>
<evidence type="ECO:0000313" key="20">
    <source>
        <dbReference type="EMBL" id="VDD81034.1"/>
    </source>
</evidence>
<keyword evidence="21" id="KW-1185">Reference proteome</keyword>
<feature type="domain" description="PHD-type" evidence="18">
    <location>
        <begin position="1374"/>
        <end position="1426"/>
    </location>
</feature>
<dbReference type="InterPro" id="IPR011011">
    <property type="entry name" value="Znf_FYVE_PHD"/>
</dbReference>
<feature type="compositionally biased region" description="Basic and acidic residues" evidence="16">
    <location>
        <begin position="1133"/>
        <end position="1147"/>
    </location>
</feature>
<evidence type="ECO:0000259" key="17">
    <source>
        <dbReference type="PROSITE" id="PS50014"/>
    </source>
</evidence>
<evidence type="ECO:0000259" key="19">
    <source>
        <dbReference type="PROSITE" id="PS51136"/>
    </source>
</evidence>
<dbReference type="SMART" id="SM00297">
    <property type="entry name" value="BROMO"/>
    <property type="match status" value="1"/>
</dbReference>
<keyword evidence="7 15" id="KW-0175">Coiled coil</keyword>
<dbReference type="PROSITE" id="PS50014">
    <property type="entry name" value="BROMODOMAIN_2"/>
    <property type="match status" value="1"/>
</dbReference>
<dbReference type="InterPro" id="IPR013083">
    <property type="entry name" value="Znf_RING/FYVE/PHD"/>
</dbReference>
<organism evidence="20 21">
    <name type="scientific">Mesocestoides corti</name>
    <name type="common">Flatworm</name>
    <dbReference type="NCBI Taxonomy" id="53468"/>
    <lineage>
        <taxon>Eukaryota</taxon>
        <taxon>Metazoa</taxon>
        <taxon>Spiralia</taxon>
        <taxon>Lophotrochozoa</taxon>
        <taxon>Platyhelminthes</taxon>
        <taxon>Cestoda</taxon>
        <taxon>Eucestoda</taxon>
        <taxon>Cyclophyllidea</taxon>
        <taxon>Mesocestoididae</taxon>
        <taxon>Mesocestoides</taxon>
    </lineage>
</organism>
<evidence type="ECO:0000256" key="4">
    <source>
        <dbReference type="ARBA" id="ARBA00022771"/>
    </source>
</evidence>
<dbReference type="Pfam" id="PF15613">
    <property type="entry name" value="WSD"/>
    <property type="match status" value="1"/>
</dbReference>
<dbReference type="Pfam" id="PF10537">
    <property type="entry name" value="WAC_Acf1_DNA_bd"/>
    <property type="match status" value="1"/>
</dbReference>
<keyword evidence="3" id="KW-0479">Metal-binding</keyword>
<evidence type="ECO:0000256" key="16">
    <source>
        <dbReference type="SAM" id="MobiDB-lite"/>
    </source>
</evidence>
<dbReference type="PROSITE" id="PS50016">
    <property type="entry name" value="ZF_PHD_2"/>
    <property type="match status" value="2"/>
</dbReference>
<keyword evidence="4 13" id="KW-0863">Zinc-finger</keyword>
<dbReference type="InterPro" id="IPR047174">
    <property type="entry name" value="BAZ1B"/>
</dbReference>
<dbReference type="Pfam" id="PF00439">
    <property type="entry name" value="Bromodomain"/>
    <property type="match status" value="1"/>
</dbReference>
<feature type="domain" description="Bromo" evidence="17">
    <location>
        <begin position="1537"/>
        <end position="1610"/>
    </location>
</feature>
<dbReference type="InterPro" id="IPR001965">
    <property type="entry name" value="Znf_PHD"/>
</dbReference>
<evidence type="ECO:0000256" key="2">
    <source>
        <dbReference type="ARBA" id="ARBA00022553"/>
    </source>
</evidence>
<dbReference type="OrthoDB" id="784962at2759"/>
<evidence type="ECO:0000256" key="3">
    <source>
        <dbReference type="ARBA" id="ARBA00022723"/>
    </source>
</evidence>
<evidence type="ECO:0000313" key="21">
    <source>
        <dbReference type="Proteomes" id="UP000267029"/>
    </source>
</evidence>
<keyword evidence="9" id="KW-0804">Transcription</keyword>
<dbReference type="Gene3D" id="1.20.920.10">
    <property type="entry name" value="Bromodomain-like"/>
    <property type="match status" value="1"/>
</dbReference>
<dbReference type="PROSITE" id="PS51136">
    <property type="entry name" value="WAC"/>
    <property type="match status" value="1"/>
</dbReference>
<dbReference type="InterPro" id="IPR028941">
    <property type="entry name" value="WHIM2_dom"/>
</dbReference>
<feature type="region of interest" description="Disordered" evidence="16">
    <location>
        <begin position="156"/>
        <end position="176"/>
    </location>
</feature>
<feature type="compositionally biased region" description="Basic and acidic residues" evidence="16">
    <location>
        <begin position="156"/>
        <end position="171"/>
    </location>
</feature>
<evidence type="ECO:0000256" key="14">
    <source>
        <dbReference type="PROSITE-ProRule" id="PRU00475"/>
    </source>
</evidence>
<dbReference type="PANTHER" id="PTHR46802">
    <property type="entry name" value="TYROSINE-PROTEIN KINASE BAZ1B"/>
    <property type="match status" value="1"/>
</dbReference>
<evidence type="ECO:0000256" key="11">
    <source>
        <dbReference type="ARBA" id="ARBA00068253"/>
    </source>
</evidence>
<dbReference type="InterPro" id="IPR013136">
    <property type="entry name" value="WSTF_Acf1_Cbp146"/>
</dbReference>